<proteinExistence type="predicted"/>
<sequence>MGMHQELMDVRKVIRNDSDLWKLLYYQAENSIHDVLEEPDVLNFDRAILNEIIKKRLKFTPVTDDLVEDKICRIIFYAGTRTTQGGNYAIADQLLNIDIFVHRDFNDVDMRLAKICDRVDFLFNKKRVAGFGKAQFVNGKPFNLSDEGYTGYTLVYKLGSNNGM</sequence>
<gene>
    <name evidence="1" type="ORF">MACH08_19190</name>
</gene>
<organism evidence="1 2">
    <name type="scientific">Oceanobacillus kimchii</name>
    <dbReference type="NCBI Taxonomy" id="746691"/>
    <lineage>
        <taxon>Bacteria</taxon>
        <taxon>Bacillati</taxon>
        <taxon>Bacillota</taxon>
        <taxon>Bacilli</taxon>
        <taxon>Bacillales</taxon>
        <taxon>Bacillaceae</taxon>
        <taxon>Oceanobacillus</taxon>
    </lineage>
</organism>
<dbReference type="Proteomes" id="UP001275436">
    <property type="component" value="Unassembled WGS sequence"/>
</dbReference>
<protein>
    <submittedName>
        <fullName evidence="1">Uncharacterized protein</fullName>
    </submittedName>
</protein>
<dbReference type="RefSeq" id="WP_317958019.1">
    <property type="nucleotide sequence ID" value="NZ_BSKO01000001.1"/>
</dbReference>
<keyword evidence="2" id="KW-1185">Reference proteome</keyword>
<evidence type="ECO:0000313" key="1">
    <source>
        <dbReference type="EMBL" id="GLO66135.1"/>
    </source>
</evidence>
<evidence type="ECO:0000313" key="2">
    <source>
        <dbReference type="Proteomes" id="UP001275436"/>
    </source>
</evidence>
<comment type="caution">
    <text evidence="1">The sequence shown here is derived from an EMBL/GenBank/DDBJ whole genome shotgun (WGS) entry which is preliminary data.</text>
</comment>
<reference evidence="1 2" key="1">
    <citation type="submission" date="2023-02" db="EMBL/GenBank/DDBJ databases">
        <title>Oceanobacillus kimchii IFOP_LL358 isolated form Alexandrium catenella lab strain.</title>
        <authorList>
            <person name="Gajardo G."/>
            <person name="Ueki S."/>
            <person name="Maruyama F."/>
        </authorList>
    </citation>
    <scope>NUCLEOTIDE SEQUENCE [LARGE SCALE GENOMIC DNA]</scope>
    <source>
        <strain evidence="1 2">IFOP_LL358</strain>
    </source>
</reference>
<name>A0ABQ5TJF3_9BACI</name>
<accession>A0ABQ5TJF3</accession>
<dbReference type="EMBL" id="BSKO01000001">
    <property type="protein sequence ID" value="GLO66135.1"/>
    <property type="molecule type" value="Genomic_DNA"/>
</dbReference>